<evidence type="ECO:0000259" key="3">
    <source>
        <dbReference type="Pfam" id="PF13180"/>
    </source>
</evidence>
<dbReference type="AlphaFoldDB" id="A0A0R1ZLT1"/>
<dbReference type="GO" id="GO:0030163">
    <property type="term" value="P:protein catabolic process"/>
    <property type="evidence" value="ECO:0007669"/>
    <property type="project" value="InterPro"/>
</dbReference>
<dbReference type="STRING" id="1291052.FC18_GL000730"/>
<dbReference type="NCBIfam" id="NF041438">
    <property type="entry name" value="SepM_fam_S16"/>
    <property type="match status" value="1"/>
</dbReference>
<dbReference type="SUPFAM" id="SSF54211">
    <property type="entry name" value="Ribosomal protein S5 domain 2-like"/>
    <property type="match status" value="1"/>
</dbReference>
<dbReference type="OrthoDB" id="2356897at2"/>
<name>A0A0R1ZLT1_9LACO</name>
<dbReference type="SUPFAM" id="SSF50156">
    <property type="entry name" value="PDZ domain-like"/>
    <property type="match status" value="1"/>
</dbReference>
<protein>
    <submittedName>
        <fullName evidence="4">PDZ domain-containing protein</fullName>
    </submittedName>
</protein>
<keyword evidence="1" id="KW-1133">Transmembrane helix</keyword>
<dbReference type="GO" id="GO:0005524">
    <property type="term" value="F:ATP binding"/>
    <property type="evidence" value="ECO:0007669"/>
    <property type="project" value="InterPro"/>
</dbReference>
<dbReference type="InterPro" id="IPR001478">
    <property type="entry name" value="PDZ"/>
</dbReference>
<organism evidence="4 5">
    <name type="scientific">Lacticaseibacillus sharpeae JCM 1186 = DSM 20505</name>
    <dbReference type="NCBI Taxonomy" id="1291052"/>
    <lineage>
        <taxon>Bacteria</taxon>
        <taxon>Bacillati</taxon>
        <taxon>Bacillota</taxon>
        <taxon>Bacilli</taxon>
        <taxon>Lactobacillales</taxon>
        <taxon>Lactobacillaceae</taxon>
        <taxon>Lacticaseibacillus</taxon>
    </lineage>
</organism>
<sequence length="351" mass="37830">MTKRQNKRHSRRFWLVAALIVVLAGLVFFPTKYYVEVPGGADALSKFVQVDGKRDKRAGSFRLMTVGIIGPASPAVILWSKTQPFADTISKDALMGSSSSAEYNQLQNFYIKSAANSAVVAAMRAAQKPVTVKYAGIYVMSIMANSKFRGVLHLGDTITAVNGKHYVRANDYVNAIKKYPAGTKITITYLHDGKKHQATRALVPLAKTKRAGLGITLTDHTTVTSKPRVKINAGSIGGPSAGLMFTLQVYSQVTGENLRRGRTIAGTGTIDENGKVGVIGGIDKKVAAANKAGATIFLAPDVPATKAMRREDPTYVNNYVEAKRAAKKLGTKMKIVPVHNLNDALQALRAR</sequence>
<reference evidence="4 5" key="1">
    <citation type="journal article" date="2015" name="Genome Announc.">
        <title>Expanding the biotechnology potential of lactobacilli through comparative genomics of 213 strains and associated genera.</title>
        <authorList>
            <person name="Sun Z."/>
            <person name="Harris H.M."/>
            <person name="McCann A."/>
            <person name="Guo C."/>
            <person name="Argimon S."/>
            <person name="Zhang W."/>
            <person name="Yang X."/>
            <person name="Jeffery I.B."/>
            <person name="Cooney J.C."/>
            <person name="Kagawa T.F."/>
            <person name="Liu W."/>
            <person name="Song Y."/>
            <person name="Salvetti E."/>
            <person name="Wrobel A."/>
            <person name="Rasinkangas P."/>
            <person name="Parkhill J."/>
            <person name="Rea M.C."/>
            <person name="O'Sullivan O."/>
            <person name="Ritari J."/>
            <person name="Douillard F.P."/>
            <person name="Paul Ross R."/>
            <person name="Yang R."/>
            <person name="Briner A.E."/>
            <person name="Felis G.E."/>
            <person name="de Vos W.M."/>
            <person name="Barrangou R."/>
            <person name="Klaenhammer T.R."/>
            <person name="Caufield P.W."/>
            <person name="Cui Y."/>
            <person name="Zhang H."/>
            <person name="O'Toole P.W."/>
        </authorList>
    </citation>
    <scope>NUCLEOTIDE SEQUENCE [LARGE SCALE GENOMIC DNA]</scope>
    <source>
        <strain evidence="4 5">DSM 20505</strain>
    </source>
</reference>
<dbReference type="Pfam" id="PF13180">
    <property type="entry name" value="PDZ_2"/>
    <property type="match status" value="1"/>
</dbReference>
<dbReference type="EMBL" id="AYYO01000010">
    <property type="protein sequence ID" value="KRM55949.1"/>
    <property type="molecule type" value="Genomic_DNA"/>
</dbReference>
<evidence type="ECO:0000313" key="4">
    <source>
        <dbReference type="EMBL" id="KRM55949.1"/>
    </source>
</evidence>
<dbReference type="GO" id="GO:0004252">
    <property type="term" value="F:serine-type endopeptidase activity"/>
    <property type="evidence" value="ECO:0007669"/>
    <property type="project" value="InterPro"/>
</dbReference>
<dbReference type="InterPro" id="IPR027065">
    <property type="entry name" value="Lon_Prtase"/>
</dbReference>
<keyword evidence="1" id="KW-0812">Transmembrane</keyword>
<dbReference type="InterPro" id="IPR036034">
    <property type="entry name" value="PDZ_sf"/>
</dbReference>
<evidence type="ECO:0000259" key="2">
    <source>
        <dbReference type="Pfam" id="PF05362"/>
    </source>
</evidence>
<feature type="transmembrane region" description="Helical" evidence="1">
    <location>
        <begin position="12"/>
        <end position="29"/>
    </location>
</feature>
<dbReference type="Pfam" id="PF05362">
    <property type="entry name" value="Lon_C"/>
    <property type="match status" value="1"/>
</dbReference>
<dbReference type="GO" id="GO:0004176">
    <property type="term" value="F:ATP-dependent peptidase activity"/>
    <property type="evidence" value="ECO:0007669"/>
    <property type="project" value="InterPro"/>
</dbReference>
<dbReference type="PANTHER" id="PTHR10046">
    <property type="entry name" value="ATP DEPENDENT LON PROTEASE FAMILY MEMBER"/>
    <property type="match status" value="1"/>
</dbReference>
<dbReference type="Proteomes" id="UP000051679">
    <property type="component" value="Unassembled WGS sequence"/>
</dbReference>
<proteinExistence type="predicted"/>
<dbReference type="InterPro" id="IPR020568">
    <property type="entry name" value="Ribosomal_Su5_D2-typ_SF"/>
</dbReference>
<keyword evidence="1" id="KW-0472">Membrane</keyword>
<gene>
    <name evidence="4" type="ORF">FC18_GL000730</name>
</gene>
<evidence type="ECO:0000256" key="1">
    <source>
        <dbReference type="SAM" id="Phobius"/>
    </source>
</evidence>
<accession>A0A0R1ZLT1</accession>
<dbReference type="InterPro" id="IPR008269">
    <property type="entry name" value="Lon_proteolytic"/>
</dbReference>
<keyword evidence="5" id="KW-1185">Reference proteome</keyword>
<dbReference type="InterPro" id="IPR014721">
    <property type="entry name" value="Ribsml_uS5_D2-typ_fold_subgr"/>
</dbReference>
<feature type="domain" description="PDZ" evidence="3">
    <location>
        <begin position="131"/>
        <end position="199"/>
    </location>
</feature>
<dbReference type="RefSeq" id="WP_054675987.1">
    <property type="nucleotide sequence ID" value="NZ_AYYO01000010.1"/>
</dbReference>
<evidence type="ECO:0000313" key="5">
    <source>
        <dbReference type="Proteomes" id="UP000051679"/>
    </source>
</evidence>
<feature type="domain" description="Lon proteolytic" evidence="2">
    <location>
        <begin position="228"/>
        <end position="302"/>
    </location>
</feature>
<dbReference type="GO" id="GO:0006508">
    <property type="term" value="P:proteolysis"/>
    <property type="evidence" value="ECO:0007669"/>
    <property type="project" value="InterPro"/>
</dbReference>
<dbReference type="PATRIC" id="fig|1291052.5.peg.746"/>
<dbReference type="Gene3D" id="3.30.230.10">
    <property type="match status" value="1"/>
</dbReference>
<comment type="caution">
    <text evidence="4">The sequence shown here is derived from an EMBL/GenBank/DDBJ whole genome shotgun (WGS) entry which is preliminary data.</text>
</comment>